<dbReference type="Gene3D" id="3.40.1090.10">
    <property type="entry name" value="Cytosolic phospholipase A2 catalytic domain"/>
    <property type="match status" value="2"/>
</dbReference>
<feature type="active site" description="Nucleophile" evidence="2">
    <location>
        <position position="38"/>
    </location>
</feature>
<gene>
    <name evidence="4" type="ORF">CPJCM30710_00770</name>
</gene>
<evidence type="ECO:0000259" key="3">
    <source>
        <dbReference type="PROSITE" id="PS51635"/>
    </source>
</evidence>
<evidence type="ECO:0000256" key="1">
    <source>
        <dbReference type="ARBA" id="ARBA00023098"/>
    </source>
</evidence>
<sequence length="305" mass="34451">MKADAIFQGGGVKGIGFVGAICYLEEQGYTWGKLAGTSAGALVASLLAVGYKGSELKQIITDLNYKKFLDKNKIQSIPLLGKTLGLFKYKGIYCGNYIENWLNELLNAKGKIKFKDISVKGKSPLKIIASDIIKREMLILPDDIIKYGIDPMEFEIAKAVRMSTSIPFYFNPVQLTYDKCTSFIVDGGLLSNFPIWIFDVKEIPKRPTFGFKFFTSKKNCTSSDKTTFVSYLLDIIATVLERNEEVYLNDKDAVRTMSIPTLGITTTQFDITKKESLRLFEEGYNTARQFLSTWNFGDYVRKYRT</sequence>
<dbReference type="PROSITE" id="PS51635">
    <property type="entry name" value="PNPLA"/>
    <property type="match status" value="1"/>
</dbReference>
<dbReference type="GO" id="GO:0016787">
    <property type="term" value="F:hydrolase activity"/>
    <property type="evidence" value="ECO:0007669"/>
    <property type="project" value="UniProtKB-UniRule"/>
</dbReference>
<feature type="active site" description="Proton acceptor" evidence="2">
    <location>
        <position position="186"/>
    </location>
</feature>
<dbReference type="PANTHER" id="PTHR46394">
    <property type="entry name" value="ANNEXIN"/>
    <property type="match status" value="1"/>
</dbReference>
<name>A0A919RVZ3_9CLOT</name>
<feature type="short sequence motif" description="DGA/G" evidence="2">
    <location>
        <begin position="186"/>
        <end position="188"/>
    </location>
</feature>
<comment type="caution">
    <text evidence="4">The sequence shown here is derived from an EMBL/GenBank/DDBJ whole genome shotgun (WGS) entry which is preliminary data.</text>
</comment>
<accession>A0A919RVZ3</accession>
<keyword evidence="2" id="KW-0442">Lipid degradation</keyword>
<dbReference type="RefSeq" id="WP_212902174.1">
    <property type="nucleotide sequence ID" value="NZ_BOPZ01000001.1"/>
</dbReference>
<feature type="short sequence motif" description="GXGXXG" evidence="2">
    <location>
        <begin position="9"/>
        <end position="14"/>
    </location>
</feature>
<dbReference type="Proteomes" id="UP000679179">
    <property type="component" value="Unassembled WGS sequence"/>
</dbReference>
<proteinExistence type="predicted"/>
<feature type="domain" description="PNPLA" evidence="3">
    <location>
        <begin position="5"/>
        <end position="199"/>
    </location>
</feature>
<dbReference type="InterPro" id="IPR016035">
    <property type="entry name" value="Acyl_Trfase/lysoPLipase"/>
</dbReference>
<dbReference type="GO" id="GO:0016042">
    <property type="term" value="P:lipid catabolic process"/>
    <property type="evidence" value="ECO:0007669"/>
    <property type="project" value="UniProtKB-UniRule"/>
</dbReference>
<organism evidence="4 5">
    <name type="scientific">Clostridium polyendosporum</name>
    <dbReference type="NCBI Taxonomy" id="69208"/>
    <lineage>
        <taxon>Bacteria</taxon>
        <taxon>Bacillati</taxon>
        <taxon>Bacillota</taxon>
        <taxon>Clostridia</taxon>
        <taxon>Eubacteriales</taxon>
        <taxon>Clostridiaceae</taxon>
        <taxon>Clostridium</taxon>
    </lineage>
</organism>
<dbReference type="InterPro" id="IPR052580">
    <property type="entry name" value="Lipid_Hydrolase"/>
</dbReference>
<dbReference type="SUPFAM" id="SSF52151">
    <property type="entry name" value="FabD/lysophospholipase-like"/>
    <property type="match status" value="1"/>
</dbReference>
<dbReference type="PANTHER" id="PTHR46394:SF1">
    <property type="entry name" value="PNPLA DOMAIN-CONTAINING PROTEIN"/>
    <property type="match status" value="1"/>
</dbReference>
<evidence type="ECO:0000313" key="5">
    <source>
        <dbReference type="Proteomes" id="UP000679179"/>
    </source>
</evidence>
<dbReference type="Pfam" id="PF01734">
    <property type="entry name" value="Patatin"/>
    <property type="match status" value="1"/>
</dbReference>
<dbReference type="InterPro" id="IPR002641">
    <property type="entry name" value="PNPLA_dom"/>
</dbReference>
<dbReference type="EMBL" id="BOPZ01000001">
    <property type="protein sequence ID" value="GIM27411.1"/>
    <property type="molecule type" value="Genomic_DNA"/>
</dbReference>
<dbReference type="CDD" id="cd07207">
    <property type="entry name" value="Pat_ExoU_VipD_like"/>
    <property type="match status" value="1"/>
</dbReference>
<feature type="short sequence motif" description="GXSXG" evidence="2">
    <location>
        <begin position="36"/>
        <end position="40"/>
    </location>
</feature>
<evidence type="ECO:0000313" key="4">
    <source>
        <dbReference type="EMBL" id="GIM27411.1"/>
    </source>
</evidence>
<evidence type="ECO:0000256" key="2">
    <source>
        <dbReference type="PROSITE-ProRule" id="PRU01161"/>
    </source>
</evidence>
<keyword evidence="2" id="KW-0378">Hydrolase</keyword>
<dbReference type="AlphaFoldDB" id="A0A919RVZ3"/>
<keyword evidence="1 2" id="KW-0443">Lipid metabolism</keyword>
<keyword evidence="5" id="KW-1185">Reference proteome</keyword>
<reference evidence="4" key="1">
    <citation type="submission" date="2021-03" db="EMBL/GenBank/DDBJ databases">
        <title>Taxonomic study of Clostridium polyendosporum from meadow-gley soil under rice.</title>
        <authorList>
            <person name="Kobayashi H."/>
            <person name="Tanizawa Y."/>
            <person name="Yagura M."/>
        </authorList>
    </citation>
    <scope>NUCLEOTIDE SEQUENCE</scope>
    <source>
        <strain evidence="4">JCM 30710</strain>
    </source>
</reference>
<protein>
    <submittedName>
        <fullName evidence="4">Phospholipase</fullName>
    </submittedName>
</protein>